<keyword evidence="2" id="KW-1185">Reference proteome</keyword>
<reference evidence="2" key="1">
    <citation type="submission" date="2018-11" db="EMBL/GenBank/DDBJ databases">
        <title>Complete genome sequence of Paenibacillus sp. ML311-T8.</title>
        <authorList>
            <person name="Nam Y.-D."/>
            <person name="Kang J."/>
            <person name="Chung W.-H."/>
            <person name="Park Y.S."/>
        </authorList>
    </citation>
    <scope>NUCLEOTIDE SEQUENCE [LARGE SCALE GENOMIC DNA]</scope>
    <source>
        <strain evidence="2">ML311-T8</strain>
    </source>
</reference>
<dbReference type="OrthoDB" id="2626601at2"/>
<evidence type="ECO:0000313" key="1">
    <source>
        <dbReference type="EMBL" id="QGQ97076.1"/>
    </source>
</evidence>
<dbReference type="RefSeq" id="WP_155702176.1">
    <property type="nucleotide sequence ID" value="NZ_CP034235.1"/>
</dbReference>
<organism evidence="1 2">
    <name type="scientific">Paenibacillus psychroresistens</name>
    <dbReference type="NCBI Taxonomy" id="1778678"/>
    <lineage>
        <taxon>Bacteria</taxon>
        <taxon>Bacillati</taxon>
        <taxon>Bacillota</taxon>
        <taxon>Bacilli</taxon>
        <taxon>Bacillales</taxon>
        <taxon>Paenibacillaceae</taxon>
        <taxon>Paenibacillus</taxon>
    </lineage>
</organism>
<dbReference type="Proteomes" id="UP000426246">
    <property type="component" value="Chromosome"/>
</dbReference>
<dbReference type="EMBL" id="CP034235">
    <property type="protein sequence ID" value="QGQ97076.1"/>
    <property type="molecule type" value="Genomic_DNA"/>
</dbReference>
<sequence length="66" mass="7366">MSHGQLLKSPADFENAIMFQIIVSITQDGEHMGSGQLIKQSQHCIHTVDAIYFKGVCEFKVCSMVH</sequence>
<dbReference type="KEGG" id="ppsc:EHS13_20375"/>
<protein>
    <submittedName>
        <fullName evidence="1">Uncharacterized protein</fullName>
    </submittedName>
</protein>
<dbReference type="AlphaFoldDB" id="A0A6B8RNY3"/>
<accession>A0A6B8RNY3</accession>
<proteinExistence type="predicted"/>
<evidence type="ECO:0000313" key="2">
    <source>
        <dbReference type="Proteomes" id="UP000426246"/>
    </source>
</evidence>
<gene>
    <name evidence="1" type="ORF">EHS13_20375</name>
</gene>
<name>A0A6B8RNY3_9BACL</name>